<evidence type="ECO:0000256" key="1">
    <source>
        <dbReference type="SAM" id="MobiDB-lite"/>
    </source>
</evidence>
<accession>Q2FQK3</accession>
<gene>
    <name evidence="2" type="ordered locus">Mhun_0948</name>
</gene>
<dbReference type="InterPro" id="IPR009030">
    <property type="entry name" value="Growth_fac_rcpt_cys_sf"/>
</dbReference>
<dbReference type="EnsemblBacteria" id="ABD40698">
    <property type="protein sequence ID" value="ABD40698"/>
    <property type="gene ID" value="Mhun_0948"/>
</dbReference>
<dbReference type="HOGENOM" id="CLU_598016_0_0_2"/>
<evidence type="ECO:0000313" key="3">
    <source>
        <dbReference type="Proteomes" id="UP000001941"/>
    </source>
</evidence>
<dbReference type="Proteomes" id="UP000001941">
    <property type="component" value="Chromosome"/>
</dbReference>
<dbReference type="STRING" id="323259.Mhun_0948"/>
<feature type="region of interest" description="Disordered" evidence="1">
    <location>
        <begin position="273"/>
        <end position="300"/>
    </location>
</feature>
<sequence length="457" mass="51284">MKTTPSGTNVPFQDSVFSLSNIVPPIKYSMEITFQKFLTDRKAVVIPVPISFGPFGVNRVEIIVPNHWKKGIRVGTFYDQLLGITWIYDRNLQTCFSPEKGWVLVTEYSTERIPLAQYYFDLDNRILFDMYTGLPLTGGPPLSTPQSAETPMQVATEPEISNLSDESTTGAFPQTDQCITQCSTCSSGFCHDCNGNGICDENEEITLISQPTQTQTLPTPMITQEPVQTPAYTPKPTQSSQVITGQTQVPVQTPFVTITKTPTITPTQTLLPISEQPQVPIQPTQPPQPGPTESGISEQPQSPIQISLIPDIFDEDASEKPDESDSFSETPQSTILYYQLPKGKGPFKVIDCLPGEDCVYCIDENENQICDISECYLIICNNPDECNYCIDCDRNLVCDLDKMIIRNCYPDEQCEEIDYCVDKNQNFRCDSDESIEEEEENFDNYPLISDWGSITWY</sequence>
<keyword evidence="3" id="KW-1185">Reference proteome</keyword>
<dbReference type="eggNOG" id="arCOG11020">
    <property type="taxonomic scope" value="Archaea"/>
</dbReference>
<organism evidence="2 3">
    <name type="scientific">Methanospirillum hungatei JF-1 (strain ATCC 27890 / DSM 864 / NBRC 100397 / JF-1)</name>
    <dbReference type="NCBI Taxonomy" id="323259"/>
    <lineage>
        <taxon>Archaea</taxon>
        <taxon>Methanobacteriati</taxon>
        <taxon>Methanobacteriota</taxon>
        <taxon>Stenosarchaea group</taxon>
        <taxon>Methanomicrobia</taxon>
        <taxon>Methanomicrobiales</taxon>
        <taxon>Methanospirillaceae</taxon>
        <taxon>Methanospirillum</taxon>
    </lineage>
</organism>
<dbReference type="EMBL" id="CP000254">
    <property type="protein sequence ID" value="ABD40698.1"/>
    <property type="molecule type" value="Genomic_DNA"/>
</dbReference>
<dbReference type="SUPFAM" id="SSF57184">
    <property type="entry name" value="Growth factor receptor domain"/>
    <property type="match status" value="1"/>
</dbReference>
<evidence type="ECO:0000313" key="2">
    <source>
        <dbReference type="EMBL" id="ABD40698.1"/>
    </source>
</evidence>
<proteinExistence type="predicted"/>
<name>Q2FQK3_METHJ</name>
<dbReference type="AlphaFoldDB" id="Q2FQK3"/>
<dbReference type="KEGG" id="mhu:Mhun_0948"/>
<protein>
    <submittedName>
        <fullName evidence="2">Uncharacterized protein</fullName>
    </submittedName>
</protein>
<dbReference type="InParanoid" id="Q2FQK3"/>
<reference evidence="3" key="1">
    <citation type="journal article" date="2016" name="Stand. Genomic Sci.">
        <title>Complete genome sequence of Methanospirillum hungatei type strain JF1.</title>
        <authorList>
            <person name="Gunsalus R.P."/>
            <person name="Cook L.E."/>
            <person name="Crable B."/>
            <person name="Rohlin L."/>
            <person name="McDonald E."/>
            <person name="Mouttaki H."/>
            <person name="Sieber J.R."/>
            <person name="Poweleit N."/>
            <person name="Zhou H."/>
            <person name="Lapidus A.L."/>
            <person name="Daligault H.E."/>
            <person name="Land M."/>
            <person name="Gilna P."/>
            <person name="Ivanova N."/>
            <person name="Kyrpides N."/>
            <person name="Culley D.E."/>
            <person name="McInerney M.J."/>
        </authorList>
    </citation>
    <scope>NUCLEOTIDE SEQUENCE [LARGE SCALE GENOMIC DNA]</scope>
    <source>
        <strain evidence="3">ATCC 27890 / DSM 864 / NBRC 100397 / JF-1</strain>
    </source>
</reference>
<feature type="compositionally biased region" description="Low complexity" evidence="1">
    <location>
        <begin position="273"/>
        <end position="282"/>
    </location>
</feature>